<dbReference type="SMART" id="SM00091">
    <property type="entry name" value="PAS"/>
    <property type="match status" value="5"/>
</dbReference>
<evidence type="ECO:0000256" key="4">
    <source>
        <dbReference type="ARBA" id="ARBA00022777"/>
    </source>
</evidence>
<dbReference type="PANTHER" id="PTHR24421">
    <property type="entry name" value="NITRATE/NITRITE SENSOR PROTEIN NARX-RELATED"/>
    <property type="match status" value="1"/>
</dbReference>
<dbReference type="SMART" id="SM00086">
    <property type="entry name" value="PAC"/>
    <property type="match status" value="3"/>
</dbReference>
<dbReference type="Gene3D" id="2.10.70.100">
    <property type="match status" value="1"/>
</dbReference>
<keyword evidence="5" id="KW-0902">Two-component regulatory system</keyword>
<dbReference type="SMART" id="SM00387">
    <property type="entry name" value="HATPase_c"/>
    <property type="match status" value="1"/>
</dbReference>
<gene>
    <name evidence="10" type="ORF">SAMN06296052_101243</name>
</gene>
<dbReference type="NCBIfam" id="TIGR00229">
    <property type="entry name" value="sensory_box"/>
    <property type="match status" value="4"/>
</dbReference>
<comment type="catalytic activity">
    <reaction evidence="1">
        <text>ATP + protein L-histidine = ADP + protein N-phospho-L-histidine.</text>
        <dbReference type="EC" id="2.7.13.3"/>
    </reaction>
</comment>
<evidence type="ECO:0000313" key="11">
    <source>
        <dbReference type="Proteomes" id="UP000198432"/>
    </source>
</evidence>
<dbReference type="InterPro" id="IPR001610">
    <property type="entry name" value="PAC"/>
</dbReference>
<evidence type="ECO:0000256" key="5">
    <source>
        <dbReference type="ARBA" id="ARBA00023012"/>
    </source>
</evidence>
<keyword evidence="3" id="KW-0808">Transferase</keyword>
<reference evidence="11" key="1">
    <citation type="submission" date="2017-06" db="EMBL/GenBank/DDBJ databases">
        <authorList>
            <person name="Varghese N."/>
            <person name="Submissions S."/>
        </authorList>
    </citation>
    <scope>NUCLEOTIDE SEQUENCE [LARGE SCALE GENOMIC DNA]</scope>
    <source>
        <strain evidence="11">NKM1</strain>
    </source>
</reference>
<proteinExistence type="predicted"/>
<dbReference type="Pfam" id="PF01590">
    <property type="entry name" value="GAF"/>
    <property type="match status" value="2"/>
</dbReference>
<feature type="domain" description="Histidine kinase" evidence="7">
    <location>
        <begin position="1306"/>
        <end position="1494"/>
    </location>
</feature>
<dbReference type="SMART" id="SM00065">
    <property type="entry name" value="GAF"/>
    <property type="match status" value="2"/>
</dbReference>
<name>A0A239BBR6_9BACT</name>
<feature type="coiled-coil region" evidence="6">
    <location>
        <begin position="1123"/>
        <end position="1165"/>
    </location>
</feature>
<protein>
    <recommendedName>
        <fullName evidence="2">histidine kinase</fullName>
        <ecNumber evidence="2">2.7.13.3</ecNumber>
    </recommendedName>
</protein>
<dbReference type="Pfam" id="PF08448">
    <property type="entry name" value="PAS_4"/>
    <property type="match status" value="2"/>
</dbReference>
<dbReference type="InterPro" id="IPR000700">
    <property type="entry name" value="PAS-assoc_C"/>
</dbReference>
<dbReference type="CDD" id="cd16917">
    <property type="entry name" value="HATPase_UhpB-NarQ-NarX-like"/>
    <property type="match status" value="1"/>
</dbReference>
<dbReference type="EMBL" id="FZOQ01000001">
    <property type="protein sequence ID" value="SNS04463.1"/>
    <property type="molecule type" value="Genomic_DNA"/>
</dbReference>
<accession>A0A239BBR6</accession>
<dbReference type="InterPro" id="IPR000014">
    <property type="entry name" value="PAS"/>
</dbReference>
<dbReference type="InterPro" id="IPR013655">
    <property type="entry name" value="PAS_fold_3"/>
</dbReference>
<dbReference type="OrthoDB" id="5401121at2"/>
<evidence type="ECO:0000256" key="6">
    <source>
        <dbReference type="SAM" id="Coils"/>
    </source>
</evidence>
<dbReference type="InterPro" id="IPR029016">
    <property type="entry name" value="GAF-like_dom_sf"/>
</dbReference>
<dbReference type="Gene3D" id="3.30.450.20">
    <property type="entry name" value="PAS domain"/>
    <property type="match status" value="7"/>
</dbReference>
<dbReference type="Pfam" id="PF02518">
    <property type="entry name" value="HATPase_c"/>
    <property type="match status" value="1"/>
</dbReference>
<dbReference type="RefSeq" id="WP_089317321.1">
    <property type="nucleotide sequence ID" value="NZ_FZOQ01000001.1"/>
</dbReference>
<dbReference type="PROSITE" id="PS50109">
    <property type="entry name" value="HIS_KIN"/>
    <property type="match status" value="1"/>
</dbReference>
<feature type="domain" description="PAS" evidence="8">
    <location>
        <begin position="164"/>
        <end position="237"/>
    </location>
</feature>
<feature type="domain" description="PAS" evidence="8">
    <location>
        <begin position="1010"/>
        <end position="1082"/>
    </location>
</feature>
<sequence>MKQPAPLPAQVLKAFEKVPDLYLILSPELAILTASDAYLAATLTNCEEIVGRQLFDVFPDNPMAKAAHGVKNLKHSLQQALATKQPHRMAIQQYDVPLPAAQGGGFAEKYWLPLNTPVLDEQGQVQYIIHKVEDVTEQVLQEKQVSTLHEALTEERELRRKLAASQELHRISEEVASLGSYEADIQGSAFYFSDGLYRLFGEEPQSFTPTLSWIDARSSPEDAAKVRRILEQAAQNRQPYYYTRRIRRRDGEWRTVASHGKVICGADGQARKFVGLVQDVTEKVLAEQELKTARENLKATLDSSPYFIQAFEAVRDKAGKIVDFTWIFTNHTWKEHYGDMTGRSLLQQNPAVLATGLFEKFVEVTETGISIDHEQYYSHEQFQDQWFHQTLVKMDDGFVMTTEDITDRKKAEQEILQLKDEVAQRATDKYQALFKTIDEGFAIQEVVTDKARNVTDVIWREVNAAFEHITGMEDVVGKKVSEFLPNLEQAWLDALTQVYKTGEPLRGESYTADLGRWITYQYSRIGEAGSPFIAVVFNDITERKRREQQQTFLLHFSDTLRTLKDEHTIENTSLQLLSEFLSLDRAYVFVLYPLEDRAVVRSEQRRADLLSLLGEVRMSDFPETVRQIEDETLVINDIGTDTRLSVLNRESLEAVNLQAFVCASVRKGESNVIWSLAAATTTPRIWTKDEVALIEIVAERTWAAVERAKAEEALKESELKYRTLFETMDQGFGIGQVLPANEAAGGKVDWQWLEVNPQFERLTGLSRDAVLGNTMRKLVPGLEETWFTQYAKVAATGETITFEDYSPVLGRWFDVYVYALGTPEERRVAVLFTNTTERKQREQQQEYLLRLNDALRPIADPMEVQRVAMQVLGEHLSVDRAIYAEINIDEDWFEATDNYTSKSVQKITGRFPFTAFGPPGEKLKKGESLIIHDVTAEADDDSKKAFYSMDVRAAVAVPLIKKGKLVADLSVHQTKPRHWLDHEIALLLETAERTWAAVERARAEEALRESEERLQKVLSVETVGVIYLDLEGAIHDSNAAFERMSGYSKADLTSGQVRWDELIPPEFIKATFSSKEELITQGQSTPYEKQYIRPDGTRWWGLFAGKRLSDTECVEFVVDITDRKEAEEKLQQFNVLLEQQIAERTSELKNTTAELQKNLAKLLQAEEVARMGSWEYDVASCEMSWSAGMYRLFDLPAGSPVQPEIYLEHAVEADKPLAQQLVKKLRESFEPLEETLRLHVSGQVLTLLVKTVVQRDEQGAPVKIRGIDLNISEVKRLEAENLQMRLNQQKALLLAVLEAQEEERRRISEALHNGVAQILYAAKLNLEQVTQQVPGELIQPADKLLGEAIKETRRVSHELTPIILNDFGLEKAVEHFCRQYEQSPVKVNWEIDLEGRLASFLETALYRICQELLNNVMKHAQATQADVLLVQEDGEVTLKVRDNGKGISGEPGEMKGIGLRTITDRVQLLNGTFSITTPSTGTGTLVTVKIPVTGGGD</sequence>
<evidence type="ECO:0000259" key="9">
    <source>
        <dbReference type="PROSITE" id="PS50113"/>
    </source>
</evidence>
<dbReference type="PROSITE" id="PS50113">
    <property type="entry name" value="PAC"/>
    <property type="match status" value="1"/>
</dbReference>
<dbReference type="InterPro" id="IPR035965">
    <property type="entry name" value="PAS-like_dom_sf"/>
</dbReference>
<dbReference type="GO" id="GO:0000160">
    <property type="term" value="P:phosphorelay signal transduction system"/>
    <property type="evidence" value="ECO:0007669"/>
    <property type="project" value="UniProtKB-KW"/>
</dbReference>
<dbReference type="CDD" id="cd00130">
    <property type="entry name" value="PAS"/>
    <property type="match status" value="1"/>
</dbReference>
<dbReference type="Gene3D" id="3.30.450.40">
    <property type="match status" value="2"/>
</dbReference>
<dbReference type="InterPro" id="IPR005467">
    <property type="entry name" value="His_kinase_dom"/>
</dbReference>
<dbReference type="PROSITE" id="PS50112">
    <property type="entry name" value="PAS"/>
    <property type="match status" value="2"/>
</dbReference>
<dbReference type="InterPro" id="IPR004358">
    <property type="entry name" value="Sig_transdc_His_kin-like_C"/>
</dbReference>
<dbReference type="Gene3D" id="1.20.5.1930">
    <property type="match status" value="1"/>
</dbReference>
<dbReference type="Pfam" id="PF13426">
    <property type="entry name" value="PAS_9"/>
    <property type="match status" value="1"/>
</dbReference>
<dbReference type="PRINTS" id="PR00344">
    <property type="entry name" value="BCTRLSENSOR"/>
</dbReference>
<evidence type="ECO:0000259" key="8">
    <source>
        <dbReference type="PROSITE" id="PS50112"/>
    </source>
</evidence>
<dbReference type="SUPFAM" id="SSF55874">
    <property type="entry name" value="ATPase domain of HSP90 chaperone/DNA topoisomerase II/histidine kinase"/>
    <property type="match status" value="1"/>
</dbReference>
<keyword evidence="4" id="KW-0418">Kinase</keyword>
<dbReference type="SUPFAM" id="SSF55781">
    <property type="entry name" value="GAF domain-like"/>
    <property type="match status" value="2"/>
</dbReference>
<dbReference type="InterPro" id="IPR013656">
    <property type="entry name" value="PAS_4"/>
</dbReference>
<organism evidence="10 11">
    <name type="scientific">Pontibacter ummariensis</name>
    <dbReference type="NCBI Taxonomy" id="1610492"/>
    <lineage>
        <taxon>Bacteria</taxon>
        <taxon>Pseudomonadati</taxon>
        <taxon>Bacteroidota</taxon>
        <taxon>Cytophagia</taxon>
        <taxon>Cytophagales</taxon>
        <taxon>Hymenobacteraceae</taxon>
        <taxon>Pontibacter</taxon>
    </lineage>
</organism>
<dbReference type="PANTHER" id="PTHR24421:SF10">
    <property type="entry name" value="NITRATE_NITRITE SENSOR PROTEIN NARQ"/>
    <property type="match status" value="1"/>
</dbReference>
<dbReference type="Proteomes" id="UP000198432">
    <property type="component" value="Unassembled WGS sequence"/>
</dbReference>
<evidence type="ECO:0000256" key="1">
    <source>
        <dbReference type="ARBA" id="ARBA00000085"/>
    </source>
</evidence>
<evidence type="ECO:0000256" key="2">
    <source>
        <dbReference type="ARBA" id="ARBA00012438"/>
    </source>
</evidence>
<dbReference type="InterPro" id="IPR003018">
    <property type="entry name" value="GAF"/>
</dbReference>
<keyword evidence="11" id="KW-1185">Reference proteome</keyword>
<dbReference type="InterPro" id="IPR036890">
    <property type="entry name" value="HATPase_C_sf"/>
</dbReference>
<evidence type="ECO:0000259" key="7">
    <source>
        <dbReference type="PROSITE" id="PS50109"/>
    </source>
</evidence>
<dbReference type="InterPro" id="IPR003594">
    <property type="entry name" value="HATPase_dom"/>
</dbReference>
<dbReference type="InterPro" id="IPR050482">
    <property type="entry name" value="Sensor_HK_TwoCompSys"/>
</dbReference>
<dbReference type="Pfam" id="PF08447">
    <property type="entry name" value="PAS_3"/>
    <property type="match status" value="1"/>
</dbReference>
<dbReference type="EC" id="2.7.13.3" evidence="2"/>
<dbReference type="Gene3D" id="3.30.565.10">
    <property type="entry name" value="Histidine kinase-like ATPase, C-terminal domain"/>
    <property type="match status" value="1"/>
</dbReference>
<dbReference type="GO" id="GO:0004673">
    <property type="term" value="F:protein histidine kinase activity"/>
    <property type="evidence" value="ECO:0007669"/>
    <property type="project" value="UniProtKB-EC"/>
</dbReference>
<evidence type="ECO:0000313" key="10">
    <source>
        <dbReference type="EMBL" id="SNS04463.1"/>
    </source>
</evidence>
<feature type="domain" description="PAC" evidence="9">
    <location>
        <begin position="240"/>
        <end position="292"/>
    </location>
</feature>
<dbReference type="SUPFAM" id="SSF55785">
    <property type="entry name" value="PYP-like sensor domain (PAS domain)"/>
    <property type="match status" value="7"/>
</dbReference>
<evidence type="ECO:0000256" key="3">
    <source>
        <dbReference type="ARBA" id="ARBA00022679"/>
    </source>
</evidence>
<keyword evidence="6" id="KW-0175">Coiled coil</keyword>